<dbReference type="InterPro" id="IPR004399">
    <property type="entry name" value="HMP/HMP-P_kinase_dom"/>
</dbReference>
<accession>A0A9X2XN09</accession>
<dbReference type="Pfam" id="PF08543">
    <property type="entry name" value="Phos_pyr_kin"/>
    <property type="match status" value="1"/>
</dbReference>
<comment type="caution">
    <text evidence="4">The sequence shown here is derived from an EMBL/GenBank/DDBJ whole genome shotgun (WGS) entry which is preliminary data.</text>
</comment>
<protein>
    <recommendedName>
        <fullName evidence="2">hydroxymethylpyrimidine kinase</fullName>
        <ecNumber evidence="2">2.7.1.49</ecNumber>
    </recommendedName>
</protein>
<dbReference type="EMBL" id="JAOTIF010000001">
    <property type="protein sequence ID" value="MCU7548113.1"/>
    <property type="molecule type" value="Genomic_DNA"/>
</dbReference>
<evidence type="ECO:0000259" key="3">
    <source>
        <dbReference type="Pfam" id="PF08543"/>
    </source>
</evidence>
<comment type="pathway">
    <text evidence="1">Cofactor biosynthesis; thiamine diphosphate biosynthesis.</text>
</comment>
<evidence type="ECO:0000256" key="1">
    <source>
        <dbReference type="ARBA" id="ARBA00004948"/>
    </source>
</evidence>
<feature type="domain" description="Pyridoxamine kinase/Phosphomethylpyrimidine kinase" evidence="3">
    <location>
        <begin position="15"/>
        <end position="244"/>
    </location>
</feature>
<dbReference type="GO" id="GO:0008972">
    <property type="term" value="F:phosphomethylpyrimidine kinase activity"/>
    <property type="evidence" value="ECO:0007669"/>
    <property type="project" value="InterPro"/>
</dbReference>
<dbReference type="GO" id="GO:0009228">
    <property type="term" value="P:thiamine biosynthetic process"/>
    <property type="evidence" value="ECO:0007669"/>
    <property type="project" value="InterPro"/>
</dbReference>
<evidence type="ECO:0000256" key="2">
    <source>
        <dbReference type="ARBA" id="ARBA00012135"/>
    </source>
</evidence>
<reference evidence="4" key="2">
    <citation type="submission" date="2023-04" db="EMBL/GenBank/DDBJ databases">
        <title>Paracnuella aquatica gen. nov., sp. nov., a member of the family Chitinophagaceae isolated from a hot spring.</title>
        <authorList>
            <person name="Wang C."/>
        </authorList>
    </citation>
    <scope>NUCLEOTIDE SEQUENCE</scope>
    <source>
        <strain evidence="4">LB-8</strain>
    </source>
</reference>
<reference evidence="4" key="1">
    <citation type="submission" date="2022-09" db="EMBL/GenBank/DDBJ databases">
        <authorList>
            <person name="Yuan C."/>
            <person name="Ke Z."/>
        </authorList>
    </citation>
    <scope>NUCLEOTIDE SEQUENCE</scope>
    <source>
        <strain evidence="4">LB-8</strain>
    </source>
</reference>
<sequence>MEFNRPIVLSIAGLDPCGGAGLLADIKVFEQHEVYGLGISTAQTVQTENAFYSIRWEKDINILDAVSRMLSHYEVAAVKIGIVQNLGSLHQLVSVIHQKSSNIKIIVDPVIRSTTEFSFWQQGVDEILLYQLLQNLELITPNYKEIVQLVNETDAIEAAKKLSQYCNVLLKGGHNEDEPGVDYLFMKTEVTRLYPGTSKIFPKHGSGCILSSAIAAQLARGNDLITACRKAKSYTEKVLLSNSSLLSYHVF</sequence>
<dbReference type="CDD" id="cd01169">
    <property type="entry name" value="HMPP_kinase"/>
    <property type="match status" value="1"/>
</dbReference>
<organism evidence="4 5">
    <name type="scientific">Paraflavisolibacter caeni</name>
    <dbReference type="NCBI Taxonomy" id="2982496"/>
    <lineage>
        <taxon>Bacteria</taxon>
        <taxon>Pseudomonadati</taxon>
        <taxon>Bacteroidota</taxon>
        <taxon>Chitinophagia</taxon>
        <taxon>Chitinophagales</taxon>
        <taxon>Chitinophagaceae</taxon>
        <taxon>Paraflavisolibacter</taxon>
    </lineage>
</organism>
<dbReference type="InterPro" id="IPR013749">
    <property type="entry name" value="PM/HMP-P_kinase-1"/>
</dbReference>
<dbReference type="Proteomes" id="UP001155483">
    <property type="component" value="Unassembled WGS sequence"/>
</dbReference>
<evidence type="ECO:0000313" key="5">
    <source>
        <dbReference type="Proteomes" id="UP001155483"/>
    </source>
</evidence>
<proteinExistence type="predicted"/>
<dbReference type="EC" id="2.7.1.49" evidence="2"/>
<keyword evidence="4" id="KW-0808">Transferase</keyword>
<dbReference type="PANTHER" id="PTHR20858:SF17">
    <property type="entry name" value="HYDROXYMETHYLPYRIMIDINE_PHOSPHOMETHYLPYRIMIDINE KINASE THI20-RELATED"/>
    <property type="match status" value="1"/>
</dbReference>
<dbReference type="SUPFAM" id="SSF53613">
    <property type="entry name" value="Ribokinase-like"/>
    <property type="match status" value="1"/>
</dbReference>
<dbReference type="InterPro" id="IPR029056">
    <property type="entry name" value="Ribokinase-like"/>
</dbReference>
<gene>
    <name evidence="4" type="ORF">OCK74_03255</name>
</gene>
<dbReference type="Gene3D" id="3.40.1190.20">
    <property type="match status" value="1"/>
</dbReference>
<keyword evidence="5" id="KW-1185">Reference proteome</keyword>
<evidence type="ECO:0000313" key="4">
    <source>
        <dbReference type="EMBL" id="MCU7548113.1"/>
    </source>
</evidence>
<keyword evidence="4" id="KW-0418">Kinase</keyword>
<dbReference type="AlphaFoldDB" id="A0A9X2XN09"/>
<name>A0A9X2XN09_9BACT</name>
<dbReference type="GO" id="GO:0005829">
    <property type="term" value="C:cytosol"/>
    <property type="evidence" value="ECO:0007669"/>
    <property type="project" value="TreeGrafter"/>
</dbReference>
<dbReference type="RefSeq" id="WP_279295557.1">
    <property type="nucleotide sequence ID" value="NZ_JAOTIF010000001.1"/>
</dbReference>
<dbReference type="PANTHER" id="PTHR20858">
    <property type="entry name" value="PHOSPHOMETHYLPYRIMIDINE KINASE"/>
    <property type="match status" value="1"/>
</dbReference>
<dbReference type="GO" id="GO:0008902">
    <property type="term" value="F:hydroxymethylpyrimidine kinase activity"/>
    <property type="evidence" value="ECO:0007669"/>
    <property type="project" value="UniProtKB-EC"/>
</dbReference>